<comment type="caution">
    <text evidence="1">The sequence shown here is derived from an EMBL/GenBank/DDBJ whole genome shotgun (WGS) entry which is preliminary data.</text>
</comment>
<keyword evidence="2" id="KW-1185">Reference proteome</keyword>
<protein>
    <recommendedName>
        <fullName evidence="3">RRM domain-containing protein</fullName>
    </recommendedName>
</protein>
<dbReference type="EMBL" id="CAXHTB010000006">
    <property type="protein sequence ID" value="CAL0307706.1"/>
    <property type="molecule type" value="Genomic_DNA"/>
</dbReference>
<dbReference type="AlphaFoldDB" id="A0AAV1WFP2"/>
<name>A0AAV1WFP2_LUPLU</name>
<evidence type="ECO:0000313" key="2">
    <source>
        <dbReference type="Proteomes" id="UP001497480"/>
    </source>
</evidence>
<gene>
    <name evidence="1" type="ORF">LLUT_LOCUS8766</name>
</gene>
<dbReference type="Proteomes" id="UP001497480">
    <property type="component" value="Unassembled WGS sequence"/>
</dbReference>
<accession>A0AAV1WFP2</accession>
<proteinExistence type="predicted"/>
<sequence length="176" mass="20069">MRGNRFGFVRFKKNDLDNTLEKSLQNVWIGKYKLIVNKPRFNRNRKRIFPAKNTSILNHKDLSKFPNINIRVDGGWPEETMAGWGEVSLSEEDDHEVEYFLNNLPAPLMVDSKRVQKKCDVIKAILVKKDGLKAKSFVDLEDNQHNRVGLDGGTSNGDFLHVVEESCSGNVLPSKI</sequence>
<evidence type="ECO:0008006" key="3">
    <source>
        <dbReference type="Google" id="ProtNLM"/>
    </source>
</evidence>
<organism evidence="1 2">
    <name type="scientific">Lupinus luteus</name>
    <name type="common">European yellow lupine</name>
    <dbReference type="NCBI Taxonomy" id="3873"/>
    <lineage>
        <taxon>Eukaryota</taxon>
        <taxon>Viridiplantae</taxon>
        <taxon>Streptophyta</taxon>
        <taxon>Embryophyta</taxon>
        <taxon>Tracheophyta</taxon>
        <taxon>Spermatophyta</taxon>
        <taxon>Magnoliopsida</taxon>
        <taxon>eudicotyledons</taxon>
        <taxon>Gunneridae</taxon>
        <taxon>Pentapetalae</taxon>
        <taxon>rosids</taxon>
        <taxon>fabids</taxon>
        <taxon>Fabales</taxon>
        <taxon>Fabaceae</taxon>
        <taxon>Papilionoideae</taxon>
        <taxon>50 kb inversion clade</taxon>
        <taxon>genistoids sensu lato</taxon>
        <taxon>core genistoids</taxon>
        <taxon>Genisteae</taxon>
        <taxon>Lupinus</taxon>
    </lineage>
</organism>
<reference evidence="1 2" key="1">
    <citation type="submission" date="2024-03" db="EMBL/GenBank/DDBJ databases">
        <authorList>
            <person name="Martinez-Hernandez J."/>
        </authorList>
    </citation>
    <scope>NUCLEOTIDE SEQUENCE [LARGE SCALE GENOMIC DNA]</scope>
</reference>
<evidence type="ECO:0000313" key="1">
    <source>
        <dbReference type="EMBL" id="CAL0307706.1"/>
    </source>
</evidence>